<dbReference type="Proteomes" id="UP001642409">
    <property type="component" value="Unassembled WGS sequence"/>
</dbReference>
<evidence type="ECO:0000313" key="2">
    <source>
        <dbReference type="EMBL" id="CAL5977026.1"/>
    </source>
</evidence>
<sequence length="605" mass="69314">MKRLFNATMNVTKKVIDQLTANDNYNCDKIVLPLHNFATEAFDQPQYNQTIQLAIKGLQLSKTYFESEQFQFKQRLIDQIISTTFLERIQQLVTEVSYYEQAFNLLACGVDICASSCSERYYVLMLQTAAACARNPTPVLLNAIVRLLEVNSKFTNVQIPVQLLSSVIQYAQVSSSARLLIYNKIKLFDRVEVEQSCLAGLKNELIKVDSESCENVSFESIGELLRIISSYKDFTPKTIREIINVSFELIFILINRVSFDGKIGDQKMELLKDQNSRYTGEMLGLSARVLQILRQTHKDLYIEACKQVFFQNKTLFYAHSNTSVKQINNLLQEDLQFTVPQQIIIQTLNQKFSPTSLLPINSILNLLIQFMAGSHLTTNETKLQSGSDLQRTRIQNALINLYSFSKNQPYINGDLVAENAKYNRIAQFSCGMLRHELYQEITQEMKQQHGLLFCCEPVYHFILEKISEICGIVMNNDFNGDEGAEVIMDAEGKEIKQYAFQFDIVQIKQLKDFYMLATQFLYQIVLVNPYFADIVGNSFSLIFDSIKKLNRFVAFIKANRTVFLGNEVDNEWIKSFDELLQTVIEYQKMSECAATGFAIGLIKGL</sequence>
<protein>
    <submittedName>
        <fullName evidence="1">Uncharacterized protein</fullName>
    </submittedName>
</protein>
<evidence type="ECO:0000313" key="1">
    <source>
        <dbReference type="EMBL" id="CAI9962381.1"/>
    </source>
</evidence>
<proteinExistence type="predicted"/>
<dbReference type="EMBL" id="CAXDID020000007">
    <property type="protein sequence ID" value="CAL5977026.1"/>
    <property type="molecule type" value="Genomic_DNA"/>
</dbReference>
<gene>
    <name evidence="2" type="ORF">HINF_LOCUS4110</name>
    <name evidence="1" type="ORF">HINF_LOCUS50026</name>
</gene>
<name>A0AA86US03_9EUKA</name>
<dbReference type="EMBL" id="CATOUU010000952">
    <property type="protein sequence ID" value="CAI9962381.1"/>
    <property type="molecule type" value="Genomic_DNA"/>
</dbReference>
<dbReference type="AlphaFoldDB" id="A0AA86US03"/>
<accession>A0AA86US03</accession>
<reference evidence="2 3" key="2">
    <citation type="submission" date="2024-07" db="EMBL/GenBank/DDBJ databases">
        <authorList>
            <person name="Akdeniz Z."/>
        </authorList>
    </citation>
    <scope>NUCLEOTIDE SEQUENCE [LARGE SCALE GENOMIC DNA]</scope>
</reference>
<reference evidence="1" key="1">
    <citation type="submission" date="2023-06" db="EMBL/GenBank/DDBJ databases">
        <authorList>
            <person name="Kurt Z."/>
        </authorList>
    </citation>
    <scope>NUCLEOTIDE SEQUENCE</scope>
</reference>
<keyword evidence="3" id="KW-1185">Reference proteome</keyword>
<evidence type="ECO:0000313" key="3">
    <source>
        <dbReference type="Proteomes" id="UP001642409"/>
    </source>
</evidence>
<comment type="caution">
    <text evidence="1">The sequence shown here is derived from an EMBL/GenBank/DDBJ whole genome shotgun (WGS) entry which is preliminary data.</text>
</comment>
<organism evidence="1">
    <name type="scientific">Hexamita inflata</name>
    <dbReference type="NCBI Taxonomy" id="28002"/>
    <lineage>
        <taxon>Eukaryota</taxon>
        <taxon>Metamonada</taxon>
        <taxon>Diplomonadida</taxon>
        <taxon>Hexamitidae</taxon>
        <taxon>Hexamitinae</taxon>
        <taxon>Hexamita</taxon>
    </lineage>
</organism>